<accession>V6JL21</accession>
<dbReference type="STRING" id="1352936.M878_39685"/>
<dbReference type="Proteomes" id="UP000017984">
    <property type="component" value="Chromosome"/>
</dbReference>
<gene>
    <name evidence="1" type="ORF">M878_39685</name>
</gene>
<organism evidence="1 2">
    <name type="scientific">Streptomyces roseochromogenus subsp. oscitans DS 12.976</name>
    <dbReference type="NCBI Taxonomy" id="1352936"/>
    <lineage>
        <taxon>Bacteria</taxon>
        <taxon>Bacillati</taxon>
        <taxon>Actinomycetota</taxon>
        <taxon>Actinomycetes</taxon>
        <taxon>Kitasatosporales</taxon>
        <taxon>Streptomycetaceae</taxon>
        <taxon>Streptomyces</taxon>
    </lineage>
</organism>
<dbReference type="AlphaFoldDB" id="V6JL21"/>
<comment type="caution">
    <text evidence="1">The sequence shown here is derived from an EMBL/GenBank/DDBJ whole genome shotgun (WGS) entry which is preliminary data.</text>
</comment>
<protein>
    <submittedName>
        <fullName evidence="1">Uncharacterized protein</fullName>
    </submittedName>
</protein>
<reference evidence="1 2" key="1">
    <citation type="journal article" date="2014" name="Genome Announc.">
        <title>Draft Genome Sequence of Streptomyces roseochromogenes subsp. oscitans DS 12.976, Producer of the Aminocoumarin Antibiotic Clorobiocin.</title>
        <authorList>
            <person name="Ruckert C."/>
            <person name="Kalinowski J."/>
            <person name="Heide L."/>
            <person name="Apel A.K."/>
        </authorList>
    </citation>
    <scope>NUCLEOTIDE SEQUENCE [LARGE SCALE GENOMIC DNA]</scope>
    <source>
        <strain evidence="1 2">DS 12.976</strain>
    </source>
</reference>
<dbReference type="EMBL" id="AWQX01000354">
    <property type="protein sequence ID" value="EST20418.1"/>
    <property type="molecule type" value="Genomic_DNA"/>
</dbReference>
<evidence type="ECO:0000313" key="1">
    <source>
        <dbReference type="EMBL" id="EST20418.1"/>
    </source>
</evidence>
<dbReference type="PATRIC" id="fig|1352936.5.peg.8219"/>
<evidence type="ECO:0000313" key="2">
    <source>
        <dbReference type="Proteomes" id="UP000017984"/>
    </source>
</evidence>
<name>V6JL21_STRRC</name>
<dbReference type="HOGENOM" id="CLU_3376414_0_0_11"/>
<keyword evidence="2" id="KW-1185">Reference proteome</keyword>
<proteinExistence type="predicted"/>
<sequence>MCVTPRRLRLTEMAALVPVLPVLVALVPGARALG</sequence>